<evidence type="ECO:0000256" key="2">
    <source>
        <dbReference type="ARBA" id="ARBA00022801"/>
    </source>
</evidence>
<protein>
    <recommendedName>
        <fullName evidence="6">Peptidase S1 domain-containing protein</fullName>
    </recommendedName>
</protein>
<sequence length="200" mass="20808">HVLAAGSTLQFPKANIGDPIYQPGPYDGGTVNDTVGSLSWYKPIDTENSNLIDAALWQPSSPDLMSDEILDIGVPRGIGTAKVGDIIQKSGRTTGLMSAEVIDINATVNVGYGDFKADFHNQIITDIIGSPGDSGSASMDNSGTNLVGLLFAGSQYVTIHNHINNVLNAIGPITPPLPGETSPLALPLMLSNALMLLGLA</sequence>
<dbReference type="InterPro" id="IPR001316">
    <property type="entry name" value="Pept_S1A_streptogrisin"/>
</dbReference>
<reference evidence="5" key="1">
    <citation type="journal article" date="2014" name="Front. Microbiol.">
        <title>High frequency of phylogenetically diverse reductive dehalogenase-homologous genes in deep subseafloor sedimentary metagenomes.</title>
        <authorList>
            <person name="Kawai M."/>
            <person name="Futagami T."/>
            <person name="Toyoda A."/>
            <person name="Takaki Y."/>
            <person name="Nishi S."/>
            <person name="Hori S."/>
            <person name="Arai W."/>
            <person name="Tsubouchi T."/>
            <person name="Morono Y."/>
            <person name="Uchiyama I."/>
            <person name="Ito T."/>
            <person name="Fujiyama A."/>
            <person name="Inagaki F."/>
            <person name="Takami H."/>
        </authorList>
    </citation>
    <scope>NUCLEOTIDE SEQUENCE</scope>
    <source>
        <strain evidence="5">Expedition CK06-06</strain>
    </source>
</reference>
<keyword evidence="1" id="KW-0645">Protease</keyword>
<dbReference type="PRINTS" id="PR00861">
    <property type="entry name" value="ALYTICPTASE"/>
</dbReference>
<comment type="caution">
    <text evidence="5">The sequence shown here is derived from an EMBL/GenBank/DDBJ whole genome shotgun (WGS) entry which is preliminary data.</text>
</comment>
<evidence type="ECO:0000256" key="4">
    <source>
        <dbReference type="ARBA" id="ARBA00023157"/>
    </source>
</evidence>
<evidence type="ECO:0008006" key="6">
    <source>
        <dbReference type="Google" id="ProtNLM"/>
    </source>
</evidence>
<evidence type="ECO:0000256" key="1">
    <source>
        <dbReference type="ARBA" id="ARBA00022670"/>
    </source>
</evidence>
<proteinExistence type="predicted"/>
<dbReference type="InterPro" id="IPR043504">
    <property type="entry name" value="Peptidase_S1_PA_chymotrypsin"/>
</dbReference>
<dbReference type="EMBL" id="BART01031196">
    <property type="protein sequence ID" value="GAH11748.1"/>
    <property type="molecule type" value="Genomic_DNA"/>
</dbReference>
<evidence type="ECO:0000256" key="3">
    <source>
        <dbReference type="ARBA" id="ARBA00022825"/>
    </source>
</evidence>
<feature type="non-terminal residue" evidence="5">
    <location>
        <position position="1"/>
    </location>
</feature>
<name>X1ESY2_9ZZZZ</name>
<dbReference type="AlphaFoldDB" id="X1ESY2"/>
<organism evidence="5">
    <name type="scientific">marine sediment metagenome</name>
    <dbReference type="NCBI Taxonomy" id="412755"/>
    <lineage>
        <taxon>unclassified sequences</taxon>
        <taxon>metagenomes</taxon>
        <taxon>ecological metagenomes</taxon>
    </lineage>
</organism>
<dbReference type="SUPFAM" id="SSF50494">
    <property type="entry name" value="Trypsin-like serine proteases"/>
    <property type="match status" value="1"/>
</dbReference>
<gene>
    <name evidence="5" type="ORF">S01H4_54242</name>
</gene>
<dbReference type="Gene3D" id="2.40.10.10">
    <property type="entry name" value="Trypsin-like serine proteases"/>
    <property type="match status" value="1"/>
</dbReference>
<keyword evidence="3" id="KW-0720">Serine protease</keyword>
<dbReference type="InterPro" id="IPR009003">
    <property type="entry name" value="Peptidase_S1_PA"/>
</dbReference>
<keyword evidence="4" id="KW-1015">Disulfide bond</keyword>
<evidence type="ECO:0000313" key="5">
    <source>
        <dbReference type="EMBL" id="GAH11748.1"/>
    </source>
</evidence>
<keyword evidence="2" id="KW-0378">Hydrolase</keyword>
<accession>X1ESY2</accession>
<dbReference type="GO" id="GO:0004252">
    <property type="term" value="F:serine-type endopeptidase activity"/>
    <property type="evidence" value="ECO:0007669"/>
    <property type="project" value="InterPro"/>
</dbReference>
<dbReference type="GO" id="GO:0006508">
    <property type="term" value="P:proteolysis"/>
    <property type="evidence" value="ECO:0007669"/>
    <property type="project" value="UniProtKB-KW"/>
</dbReference>